<feature type="binding site" evidence="11">
    <location>
        <position position="127"/>
    </location>
    <ligand>
        <name>NAD(+)</name>
        <dbReference type="ChEBI" id="CHEBI:57540"/>
    </ligand>
</feature>
<proteinExistence type="inferred from homology"/>
<dbReference type="NCBIfam" id="NF006941">
    <property type="entry name" value="PRK09423.1"/>
    <property type="match status" value="1"/>
</dbReference>
<dbReference type="PIRSF" id="PIRSF000112">
    <property type="entry name" value="Glycerol_dehydrogenase"/>
    <property type="match status" value="1"/>
</dbReference>
<evidence type="ECO:0000256" key="4">
    <source>
        <dbReference type="ARBA" id="ARBA00023027"/>
    </source>
</evidence>
<keyword evidence="3 13" id="KW-0560">Oxidoreductase</keyword>
<dbReference type="Pfam" id="PF00465">
    <property type="entry name" value="Fe-ADH"/>
    <property type="match status" value="1"/>
</dbReference>
<dbReference type="Gene3D" id="1.20.1090.10">
    <property type="entry name" value="Dehydroquinate synthase-like - alpha domain"/>
    <property type="match status" value="1"/>
</dbReference>
<evidence type="ECO:0000256" key="10">
    <source>
        <dbReference type="PIRSR" id="PIRSR000112-2"/>
    </source>
</evidence>
<dbReference type="PROSITE" id="PS00060">
    <property type="entry name" value="ADH_IRON_2"/>
    <property type="match status" value="1"/>
</dbReference>
<evidence type="ECO:0000256" key="8">
    <source>
        <dbReference type="ARBA" id="ARBA00049006"/>
    </source>
</evidence>
<dbReference type="GO" id="GO:0046872">
    <property type="term" value="F:metal ion binding"/>
    <property type="evidence" value="ECO:0007669"/>
    <property type="project" value="UniProtKB-KW"/>
</dbReference>
<organism evidence="13">
    <name type="scientific">Clostridium beijerinckii</name>
    <name type="common">Clostridium MP</name>
    <dbReference type="NCBI Taxonomy" id="1520"/>
    <lineage>
        <taxon>Bacteria</taxon>
        <taxon>Bacillati</taxon>
        <taxon>Bacillota</taxon>
        <taxon>Clostridia</taxon>
        <taxon>Eubacteriales</taxon>
        <taxon>Clostridiaceae</taxon>
        <taxon>Clostridium</taxon>
    </lineage>
</organism>
<evidence type="ECO:0000256" key="1">
    <source>
        <dbReference type="ARBA" id="ARBA00007358"/>
    </source>
</evidence>
<dbReference type="CDD" id="cd08170">
    <property type="entry name" value="GlyDH"/>
    <property type="match status" value="1"/>
</dbReference>
<dbReference type="InterPro" id="IPR018211">
    <property type="entry name" value="ADH_Fe_CS"/>
</dbReference>
<feature type="binding site" evidence="11">
    <location>
        <position position="121"/>
    </location>
    <ligand>
        <name>NAD(+)</name>
        <dbReference type="ChEBI" id="CHEBI:57540"/>
    </ligand>
</feature>
<feature type="domain" description="Alcohol dehydrogenase iron-type/glycerol dehydrogenase GldA" evidence="12">
    <location>
        <begin position="4"/>
        <end position="150"/>
    </location>
</feature>
<feature type="binding site" evidence="9">
    <location>
        <position position="167"/>
    </location>
    <ligand>
        <name>glycerol</name>
        <dbReference type="ChEBI" id="CHEBI:17754"/>
    </ligand>
</feature>
<evidence type="ECO:0000256" key="3">
    <source>
        <dbReference type="ARBA" id="ARBA00023002"/>
    </source>
</evidence>
<keyword evidence="4 11" id="KW-0520">NAD</keyword>
<dbReference type="GO" id="GO:0008888">
    <property type="term" value="F:glycerol dehydrogenase (NAD+) activity"/>
    <property type="evidence" value="ECO:0007669"/>
    <property type="project" value="UniProtKB-EC"/>
</dbReference>
<feature type="binding site" evidence="10">
    <location>
        <position position="117"/>
    </location>
    <ligand>
        <name>glycerol</name>
        <dbReference type="ChEBI" id="CHEBI:17754"/>
    </ligand>
</feature>
<accession>Q9RGD4</accession>
<dbReference type="AlphaFoldDB" id="Q9RGD4"/>
<comment type="similarity">
    <text evidence="1">Belongs to the iron-containing alcohol dehydrogenase family.</text>
</comment>
<dbReference type="EC" id="1.1.1.6" evidence="6"/>
<keyword evidence="2 9" id="KW-0479">Metal-binding</keyword>
<reference evidence="13" key="1">
    <citation type="journal article" date="2000" name="J. Mol. Microbiol. Biotechnol.">
        <title>Butanol tolerance of Clostridium beijerinckii NCIMB 8052 associated with down-regulation of gldA by antisense RNA.</title>
        <authorList>
            <person name="Liyanage H."/>
            <person name="Young M."/>
            <person name="Kashket E.R."/>
        </authorList>
    </citation>
    <scope>NUCLEOTIDE SEQUENCE</scope>
    <source>
        <strain evidence="13">NCIMB8052</strain>
    </source>
</reference>
<dbReference type="PANTHER" id="PTHR43616:SF5">
    <property type="entry name" value="GLYCEROL DEHYDROGENASE 1"/>
    <property type="match status" value="1"/>
</dbReference>
<dbReference type="InterPro" id="IPR016205">
    <property type="entry name" value="Glycerol_DH"/>
</dbReference>
<evidence type="ECO:0000256" key="2">
    <source>
        <dbReference type="ARBA" id="ARBA00022723"/>
    </source>
</evidence>
<dbReference type="EMBL" id="AF136281">
    <property type="protein sequence ID" value="AAF24165.1"/>
    <property type="molecule type" value="Genomic_DNA"/>
</dbReference>
<sequence length="352" mass="37879">MIAPSKYIQGNGELKNIAEYVSVLGEKALCLISESGLKRVKDTIDKSFETKNIGVKYDLFNGECSITEVNRIIKICDENQLTVLIGIGGGKIIDTIKAVGYYANLPVVIVPTIAATDAPCSALSVLYTDDGVFDKYLFLKQNPNIVLVDTGIIAKAPVRLLVSGMGDALATYFEARACEKSNAGTCSIFGTTTITAQALARLCYDTLITEGYKAKLAVEEGVCTKSVEKIVEANTLLSGLGFESGGIAARHAIHNGLTVLPACHHMYHGEKVAFGTLAQLVLENAPMDEIEEVLDFSTRVGLPVTLKQLGINEIKPEEIIEVAKAATSKEDTAHNMPFEVTPEDVCDCYFNS</sequence>
<dbReference type="SUPFAM" id="SSF56796">
    <property type="entry name" value="Dehydroquinate synthase-like"/>
    <property type="match status" value="1"/>
</dbReference>
<feature type="binding site" evidence="9">
    <location>
        <position position="251"/>
    </location>
    <ligand>
        <name>glycerol</name>
        <dbReference type="ChEBI" id="CHEBI:17754"/>
    </ligand>
</feature>
<evidence type="ECO:0000256" key="7">
    <source>
        <dbReference type="ARBA" id="ARBA00040132"/>
    </source>
</evidence>
<dbReference type="GO" id="GO:0005829">
    <property type="term" value="C:cytosol"/>
    <property type="evidence" value="ECO:0007669"/>
    <property type="project" value="TreeGrafter"/>
</dbReference>
<evidence type="ECO:0000256" key="11">
    <source>
        <dbReference type="PIRSR" id="PIRSR000112-3"/>
    </source>
</evidence>
<comment type="cofactor">
    <cofactor evidence="9">
        <name>Zn(2+)</name>
        <dbReference type="ChEBI" id="CHEBI:29105"/>
    </cofactor>
    <text evidence="9">Binds 1 zinc ion per subunit.</text>
</comment>
<evidence type="ECO:0000259" key="12">
    <source>
        <dbReference type="Pfam" id="PF00465"/>
    </source>
</evidence>
<evidence type="ECO:0000313" key="13">
    <source>
        <dbReference type="EMBL" id="AAF24165.1"/>
    </source>
</evidence>
<feature type="binding site" evidence="11">
    <location>
        <begin position="90"/>
        <end position="94"/>
    </location>
    <ligand>
        <name>NAD(+)</name>
        <dbReference type="ChEBI" id="CHEBI:57540"/>
    </ligand>
</feature>
<evidence type="ECO:0000256" key="5">
    <source>
        <dbReference type="ARBA" id="ARBA00037918"/>
    </source>
</evidence>
<evidence type="ECO:0000256" key="9">
    <source>
        <dbReference type="PIRSR" id="PIRSR000112-1"/>
    </source>
</evidence>
<dbReference type="PROSITE" id="PS00913">
    <property type="entry name" value="ADH_IRON_1"/>
    <property type="match status" value="1"/>
</dbReference>
<evidence type="ECO:0000256" key="6">
    <source>
        <dbReference type="ARBA" id="ARBA00039147"/>
    </source>
</evidence>
<feature type="binding site" evidence="11">
    <location>
        <position position="123"/>
    </location>
    <ligand>
        <name>NAD(+)</name>
        <dbReference type="ChEBI" id="CHEBI:57540"/>
    </ligand>
</feature>
<comment type="pathway">
    <text evidence="5">Polyol metabolism; glycerol fermentation; glycerone phosphate from glycerol (oxidative route): step 1/2.</text>
</comment>
<protein>
    <recommendedName>
        <fullName evidence="7">Glycerol dehydrogenase</fullName>
        <ecNumber evidence="6">1.1.1.6</ecNumber>
    </recommendedName>
</protein>
<name>Q9RGD4_CLOBE</name>
<comment type="catalytic activity">
    <reaction evidence="8">
        <text>glycerol + NAD(+) = dihydroxyacetone + NADH + H(+)</text>
        <dbReference type="Rhea" id="RHEA:13769"/>
        <dbReference type="ChEBI" id="CHEBI:15378"/>
        <dbReference type="ChEBI" id="CHEBI:16016"/>
        <dbReference type="ChEBI" id="CHEBI:17754"/>
        <dbReference type="ChEBI" id="CHEBI:57540"/>
        <dbReference type="ChEBI" id="CHEBI:57945"/>
        <dbReference type="EC" id="1.1.1.6"/>
    </reaction>
</comment>
<gene>
    <name evidence="13" type="primary">gldA</name>
</gene>
<feature type="binding site" evidence="9">
    <location>
        <position position="268"/>
    </location>
    <ligand>
        <name>glycerol</name>
        <dbReference type="ChEBI" id="CHEBI:17754"/>
    </ligand>
</feature>
<dbReference type="PANTHER" id="PTHR43616">
    <property type="entry name" value="GLYCEROL DEHYDROGENASE"/>
    <property type="match status" value="1"/>
</dbReference>
<dbReference type="InterPro" id="IPR001670">
    <property type="entry name" value="ADH_Fe/GldA"/>
</dbReference>
<keyword evidence="9" id="KW-0862">Zinc</keyword>
<dbReference type="Gene3D" id="3.40.50.1970">
    <property type="match status" value="1"/>
</dbReference>